<reference evidence="1 2" key="1">
    <citation type="submission" date="2018-06" db="EMBL/GenBank/DDBJ databases">
        <authorList>
            <consortium name="Pathogen Informatics"/>
            <person name="Doyle S."/>
        </authorList>
    </citation>
    <scope>NUCLEOTIDE SEQUENCE [LARGE SCALE GENOMIC DNA]</scope>
    <source>
        <strain evidence="1 2">NCTC10005</strain>
    </source>
</reference>
<accession>A0A377LYR5</accession>
<dbReference type="EMBL" id="UGJB01000004">
    <property type="protein sequence ID" value="STQ11605.1"/>
    <property type="molecule type" value="Genomic_DNA"/>
</dbReference>
<evidence type="ECO:0000313" key="1">
    <source>
        <dbReference type="EMBL" id="STQ11605.1"/>
    </source>
</evidence>
<name>A0A377LYR5_ENTCL</name>
<dbReference type="RefSeq" id="WP_368789483.1">
    <property type="nucleotide sequence ID" value="NZ_JAMHAX010000005.1"/>
</dbReference>
<organism evidence="1 2">
    <name type="scientific">Enterobacter cloacae</name>
    <dbReference type="NCBI Taxonomy" id="550"/>
    <lineage>
        <taxon>Bacteria</taxon>
        <taxon>Pseudomonadati</taxon>
        <taxon>Pseudomonadota</taxon>
        <taxon>Gammaproteobacteria</taxon>
        <taxon>Enterobacterales</taxon>
        <taxon>Enterobacteriaceae</taxon>
        <taxon>Enterobacter</taxon>
        <taxon>Enterobacter cloacae complex</taxon>
    </lineage>
</organism>
<evidence type="ECO:0000313" key="2">
    <source>
        <dbReference type="Proteomes" id="UP000255106"/>
    </source>
</evidence>
<gene>
    <name evidence="1" type="ORF">NCTC10005_04384</name>
</gene>
<dbReference type="Proteomes" id="UP000255106">
    <property type="component" value="Unassembled WGS sequence"/>
</dbReference>
<protein>
    <submittedName>
        <fullName evidence="1">Maltose transport system permease</fullName>
    </submittedName>
</protein>
<sequence>MAGVLTKKTKYPVNTSAVYPKEKVCVWNISFALPEYMRKKCDDDGAYGYFIEFKKVNGKIVLYNYTSLFDTLPDGTLACKAANKFMLGK</sequence>
<proteinExistence type="predicted"/>
<dbReference type="AlphaFoldDB" id="A0A377LYR5"/>